<sequence length="166" mass="18658">MTPSQWLKALRAVAGVFPSTEKRNHGGAGGGPNGWKTLRKLFMMNVPNWKSTILVGKGKVKNFLTAGKEHLRREAISAQKKDFMQSQGFLAVEEDLEHLQKDPRGDSTSQYSREVQRLFLASLSEEDRSFMEASEGLGNSQKAEVAWLEKKGYAYTEVDVSSWLYD</sequence>
<dbReference type="EMBL" id="CAJNIZ010023447">
    <property type="protein sequence ID" value="CAE7469317.1"/>
    <property type="molecule type" value="Genomic_DNA"/>
</dbReference>
<reference evidence="1" key="1">
    <citation type="submission" date="2021-02" db="EMBL/GenBank/DDBJ databases">
        <authorList>
            <person name="Dougan E. K."/>
            <person name="Rhodes N."/>
            <person name="Thang M."/>
            <person name="Chan C."/>
        </authorList>
    </citation>
    <scope>NUCLEOTIDE SEQUENCE</scope>
</reference>
<accession>A0A812S760</accession>
<gene>
    <name evidence="1" type="ORF">SPIL2461_LOCUS11862</name>
</gene>
<evidence type="ECO:0000313" key="1">
    <source>
        <dbReference type="EMBL" id="CAE7469317.1"/>
    </source>
</evidence>
<dbReference type="AlphaFoldDB" id="A0A812S760"/>
<keyword evidence="2" id="KW-1185">Reference proteome</keyword>
<proteinExistence type="predicted"/>
<dbReference type="OrthoDB" id="408766at2759"/>
<organism evidence="1 2">
    <name type="scientific">Symbiodinium pilosum</name>
    <name type="common">Dinoflagellate</name>
    <dbReference type="NCBI Taxonomy" id="2952"/>
    <lineage>
        <taxon>Eukaryota</taxon>
        <taxon>Sar</taxon>
        <taxon>Alveolata</taxon>
        <taxon>Dinophyceae</taxon>
        <taxon>Suessiales</taxon>
        <taxon>Symbiodiniaceae</taxon>
        <taxon>Symbiodinium</taxon>
    </lineage>
</organism>
<comment type="caution">
    <text evidence="1">The sequence shown here is derived from an EMBL/GenBank/DDBJ whole genome shotgun (WGS) entry which is preliminary data.</text>
</comment>
<protein>
    <submittedName>
        <fullName evidence="1">Uncharacterized protein</fullName>
    </submittedName>
</protein>
<dbReference type="Proteomes" id="UP000649617">
    <property type="component" value="Unassembled WGS sequence"/>
</dbReference>
<name>A0A812S760_SYMPI</name>
<evidence type="ECO:0000313" key="2">
    <source>
        <dbReference type="Proteomes" id="UP000649617"/>
    </source>
</evidence>